<evidence type="ECO:0000313" key="9">
    <source>
        <dbReference type="Proteomes" id="UP000591131"/>
    </source>
</evidence>
<evidence type="ECO:0000256" key="4">
    <source>
        <dbReference type="ARBA" id="ARBA00023117"/>
    </source>
</evidence>
<feature type="region of interest" description="Disordered" evidence="6">
    <location>
        <begin position="1"/>
        <end position="241"/>
    </location>
</feature>
<comment type="caution">
    <text evidence="8">The sequence shown here is derived from an EMBL/GenBank/DDBJ whole genome shotgun (WGS) entry which is preliminary data.</text>
</comment>
<evidence type="ECO:0000313" key="8">
    <source>
        <dbReference type="EMBL" id="KAF4658736.1"/>
    </source>
</evidence>
<dbReference type="GO" id="GO:0003682">
    <property type="term" value="F:chromatin binding"/>
    <property type="evidence" value="ECO:0007669"/>
    <property type="project" value="TreeGrafter"/>
</dbReference>
<keyword evidence="3" id="KW-0067">ATP-binding</keyword>
<dbReference type="Gene3D" id="1.10.8.60">
    <property type="match status" value="1"/>
</dbReference>
<evidence type="ECO:0000256" key="5">
    <source>
        <dbReference type="PROSITE-ProRule" id="PRU00035"/>
    </source>
</evidence>
<evidence type="ECO:0000256" key="2">
    <source>
        <dbReference type="ARBA" id="ARBA00022741"/>
    </source>
</evidence>
<dbReference type="InterPro" id="IPR001487">
    <property type="entry name" value="Bromodomain"/>
</dbReference>
<sequence length="1132" mass="125384">MSPATRRMSARLSNTRRTPQSSSPVNLSPAVGHGGFGRRRVPADKRAASPSGHGNGPRRKSQRLAASAEHVDDEDIEDDGNKSSFSESSNSSSSPSSPDRNDDANSTNPIDQRARRLERRRAGIPASVPETKSGDTEWQQSRYPKRERVETDRFEPEPVHPRHIRRMSNRNSEVDTRRSQHRSSRRSHRRRGGSRHSRSRRRWFRPSANDGEDDVCYTSDSSEEYGDGKRHRRRPDGTRSQIETTFLLKQPEQLIADMSGPLDTRIGEPAASIGNNKGLSFLNECIDCSQLEGWDAIGGETVRKHIHHVVESVLLPLVYPELFKGLGVSPPRGLLLHGPPGTGKTLMARCLAGSCHRLGGGAKVSFFMRKGADVLSKWVGEGERLLRELFDKAKKAQPSIIFFDEIDGLAPVRIGCSGGNSSDPVASGGSSHSSSLVATLLALMDGLDGRGEHVVVLAATNRPDAVDPALRRPGRFDKELRFSPPRGAADRRAILDVHTRKWRSDQMPPGTASWICDPARTAGFTGADIKALTEEAVMMAVRRTYPQIYEEVIKQTSGDANENARGRRTDASQKFIVSASDVTVTPLDFAAALTKIIPSTRRRAQHAAAANGANLAVATPHTSNLFTGQISFAVLAILRALGQDSVQDDMSEEDHVTSSPRKVVTRAISPCTGLILHTSDPLSVLQYVLPGVRLALQERGVAMFIIDMSTISSGQQAVMEIVDTVLQTTPSLLIIYEDVKCMQDRIRLGECEGATSSMIEACTCLSSSLSSRIALHGSGVLTVVLSGESEEAEASPWMSEFEAIDVCMDLSKDYLSSWLCNLLVEQIEENIRLTQRDEHSRQCAQIELPRTGYKYEQPTNDRSLERWAGVSKKDMDKMKTEEDHWFRILRIQIREILKSLGEFSGYRRWFYYPVKLEEYPDYNMIHKNDAEEYTAVSEVVADFELIANNAKKYNSEGSQIYTLAKEFIDRATLKCQCVDDNVVAMCKLMQSRRESREAWLVQQNTGERRSSRLHPSDGVLFDTAATTSPMDIDETDKAVAIALPEPPVPFTASEALREGLQQLSYDLVEEVPRTRYASLWKGVIPMAGRLIATLSKGELPRSSDDELLDHVKEALESCFSDLGRMSLSPVRG</sequence>
<dbReference type="OrthoDB" id="5421at2759"/>
<dbReference type="InterPro" id="IPR036427">
    <property type="entry name" value="Bromodomain-like_sf"/>
</dbReference>
<dbReference type="Pfam" id="PF00439">
    <property type="entry name" value="Bromodomain"/>
    <property type="match status" value="1"/>
</dbReference>
<keyword evidence="9" id="KW-1185">Reference proteome</keyword>
<dbReference type="AlphaFoldDB" id="A0A7J6LHW6"/>
<dbReference type="GO" id="GO:0005524">
    <property type="term" value="F:ATP binding"/>
    <property type="evidence" value="ECO:0007669"/>
    <property type="project" value="UniProtKB-KW"/>
</dbReference>
<dbReference type="SMART" id="SM00382">
    <property type="entry name" value="AAA"/>
    <property type="match status" value="1"/>
</dbReference>
<feature type="compositionally biased region" description="Polar residues" evidence="6">
    <location>
        <begin position="11"/>
        <end position="26"/>
    </location>
</feature>
<dbReference type="PROSITE" id="PS50014">
    <property type="entry name" value="BROMODOMAIN_2"/>
    <property type="match status" value="1"/>
</dbReference>
<dbReference type="Gene3D" id="3.40.50.300">
    <property type="entry name" value="P-loop containing nucleotide triphosphate hydrolases"/>
    <property type="match status" value="1"/>
</dbReference>
<evidence type="ECO:0000259" key="7">
    <source>
        <dbReference type="PROSITE" id="PS50014"/>
    </source>
</evidence>
<dbReference type="InterPro" id="IPR003593">
    <property type="entry name" value="AAA+_ATPase"/>
</dbReference>
<dbReference type="Pfam" id="PF17862">
    <property type="entry name" value="AAA_lid_3"/>
    <property type="match status" value="1"/>
</dbReference>
<dbReference type="PROSITE" id="PS00674">
    <property type="entry name" value="AAA"/>
    <property type="match status" value="1"/>
</dbReference>
<dbReference type="Gene3D" id="1.20.920.10">
    <property type="entry name" value="Bromodomain-like"/>
    <property type="match status" value="1"/>
</dbReference>
<dbReference type="InterPro" id="IPR041569">
    <property type="entry name" value="AAA_lid_3"/>
</dbReference>
<keyword evidence="4 5" id="KW-0103">Bromodomain</keyword>
<evidence type="ECO:0000256" key="1">
    <source>
        <dbReference type="ARBA" id="ARBA00006914"/>
    </source>
</evidence>
<keyword evidence="2" id="KW-0547">Nucleotide-binding</keyword>
<dbReference type="EMBL" id="JAAPAO010000481">
    <property type="protein sequence ID" value="KAF4658736.1"/>
    <property type="molecule type" value="Genomic_DNA"/>
</dbReference>
<dbReference type="InterPro" id="IPR003960">
    <property type="entry name" value="ATPase_AAA_CS"/>
</dbReference>
<dbReference type="PANTHER" id="PTHR23069:SF0">
    <property type="entry name" value="TAT-BINDING HOMOLOG 7"/>
    <property type="match status" value="1"/>
</dbReference>
<protein>
    <recommendedName>
        <fullName evidence="7">Bromo domain-containing protein</fullName>
    </recommendedName>
</protein>
<dbReference type="CDD" id="cd04369">
    <property type="entry name" value="Bromodomain"/>
    <property type="match status" value="1"/>
</dbReference>
<feature type="domain" description="Bromo" evidence="7">
    <location>
        <begin position="906"/>
        <end position="961"/>
    </location>
</feature>
<dbReference type="InterPro" id="IPR027417">
    <property type="entry name" value="P-loop_NTPase"/>
</dbReference>
<evidence type="ECO:0000256" key="6">
    <source>
        <dbReference type="SAM" id="MobiDB-lite"/>
    </source>
</evidence>
<dbReference type="InterPro" id="IPR003959">
    <property type="entry name" value="ATPase_AAA_core"/>
</dbReference>
<dbReference type="GO" id="GO:0006337">
    <property type="term" value="P:nucleosome disassembly"/>
    <property type="evidence" value="ECO:0007669"/>
    <property type="project" value="TreeGrafter"/>
</dbReference>
<feature type="compositionally biased region" description="Basic residues" evidence="6">
    <location>
        <begin position="179"/>
        <end position="204"/>
    </location>
</feature>
<dbReference type="SUPFAM" id="SSF52540">
    <property type="entry name" value="P-loop containing nucleoside triphosphate hydrolases"/>
    <property type="match status" value="1"/>
</dbReference>
<dbReference type="SMART" id="SM00297">
    <property type="entry name" value="BROMO"/>
    <property type="match status" value="1"/>
</dbReference>
<dbReference type="SUPFAM" id="SSF47370">
    <property type="entry name" value="Bromodomain"/>
    <property type="match status" value="1"/>
</dbReference>
<dbReference type="GO" id="GO:0016887">
    <property type="term" value="F:ATP hydrolysis activity"/>
    <property type="evidence" value="ECO:0007669"/>
    <property type="project" value="InterPro"/>
</dbReference>
<accession>A0A7J6LHW6</accession>
<comment type="similarity">
    <text evidence="1">Belongs to the AAA ATPase family.</text>
</comment>
<proteinExistence type="inferred from homology"/>
<dbReference type="GO" id="GO:0045815">
    <property type="term" value="P:transcription initiation-coupled chromatin remodeling"/>
    <property type="evidence" value="ECO:0007669"/>
    <property type="project" value="TreeGrafter"/>
</dbReference>
<gene>
    <name evidence="8" type="ORF">FOL47_007867</name>
</gene>
<dbReference type="InterPro" id="IPR045199">
    <property type="entry name" value="ATAD2-like"/>
</dbReference>
<feature type="compositionally biased region" description="Basic and acidic residues" evidence="6">
    <location>
        <begin position="144"/>
        <end position="160"/>
    </location>
</feature>
<name>A0A7J6LHW6_PERCH</name>
<organism evidence="8 9">
    <name type="scientific">Perkinsus chesapeaki</name>
    <name type="common">Clam parasite</name>
    <name type="synonym">Perkinsus andrewsi</name>
    <dbReference type="NCBI Taxonomy" id="330153"/>
    <lineage>
        <taxon>Eukaryota</taxon>
        <taxon>Sar</taxon>
        <taxon>Alveolata</taxon>
        <taxon>Perkinsozoa</taxon>
        <taxon>Perkinsea</taxon>
        <taxon>Perkinsida</taxon>
        <taxon>Perkinsidae</taxon>
        <taxon>Perkinsus</taxon>
    </lineage>
</organism>
<dbReference type="Pfam" id="PF00004">
    <property type="entry name" value="AAA"/>
    <property type="match status" value="1"/>
</dbReference>
<dbReference type="GO" id="GO:0005634">
    <property type="term" value="C:nucleus"/>
    <property type="evidence" value="ECO:0007669"/>
    <property type="project" value="TreeGrafter"/>
</dbReference>
<feature type="compositionally biased region" description="Acidic residues" evidence="6">
    <location>
        <begin position="210"/>
        <end position="225"/>
    </location>
</feature>
<reference evidence="8 9" key="1">
    <citation type="submission" date="2020-04" db="EMBL/GenBank/DDBJ databases">
        <title>Perkinsus chesapeaki whole genome sequence.</title>
        <authorList>
            <person name="Bogema D.R."/>
        </authorList>
    </citation>
    <scope>NUCLEOTIDE SEQUENCE [LARGE SCALE GENOMIC DNA]</scope>
    <source>
        <strain evidence="8">ATCC PRA-425</strain>
    </source>
</reference>
<dbReference type="PANTHER" id="PTHR23069">
    <property type="entry name" value="AAA DOMAIN-CONTAINING"/>
    <property type="match status" value="1"/>
</dbReference>
<feature type="compositionally biased region" description="Low complexity" evidence="6">
    <location>
        <begin position="82"/>
        <end position="98"/>
    </location>
</feature>
<dbReference type="FunFam" id="3.40.50.300:FF:000061">
    <property type="entry name" value="ATPase family, AAA domain-containing 2"/>
    <property type="match status" value="1"/>
</dbReference>
<dbReference type="GO" id="GO:0006334">
    <property type="term" value="P:nucleosome assembly"/>
    <property type="evidence" value="ECO:0007669"/>
    <property type="project" value="TreeGrafter"/>
</dbReference>
<dbReference type="Proteomes" id="UP000591131">
    <property type="component" value="Unassembled WGS sequence"/>
</dbReference>
<dbReference type="GO" id="GO:0042393">
    <property type="term" value="F:histone binding"/>
    <property type="evidence" value="ECO:0007669"/>
    <property type="project" value="TreeGrafter"/>
</dbReference>
<evidence type="ECO:0000256" key="3">
    <source>
        <dbReference type="ARBA" id="ARBA00022840"/>
    </source>
</evidence>